<dbReference type="RefSeq" id="XP_001593952.1">
    <property type="nucleotide sequence ID" value="XM_001593902.1"/>
</dbReference>
<evidence type="ECO:0000313" key="2">
    <source>
        <dbReference type="Proteomes" id="UP000001312"/>
    </source>
</evidence>
<sequence length="47" mass="5101">MAWNNREALCIAVVISRPVKPILNHTCDGGLCCHPEAGEDMPRPATI</sequence>
<dbReference type="GeneID" id="5490321"/>
<accession>A7EJ87</accession>
<protein>
    <submittedName>
        <fullName evidence="1">Uncharacterized protein</fullName>
    </submittedName>
</protein>
<keyword evidence="2" id="KW-1185">Reference proteome</keyword>
<dbReference type="Proteomes" id="UP000001312">
    <property type="component" value="Unassembled WGS sequence"/>
</dbReference>
<dbReference type="KEGG" id="ssl:SS1G_05380"/>
<dbReference type="InParanoid" id="A7EJ87"/>
<evidence type="ECO:0000313" key="1">
    <source>
        <dbReference type="EMBL" id="EDO02903.1"/>
    </source>
</evidence>
<organism evidence="1 2">
    <name type="scientific">Sclerotinia sclerotiorum (strain ATCC 18683 / 1980 / Ss-1)</name>
    <name type="common">White mold</name>
    <name type="synonym">Whetzelinia sclerotiorum</name>
    <dbReference type="NCBI Taxonomy" id="665079"/>
    <lineage>
        <taxon>Eukaryota</taxon>
        <taxon>Fungi</taxon>
        <taxon>Dikarya</taxon>
        <taxon>Ascomycota</taxon>
        <taxon>Pezizomycotina</taxon>
        <taxon>Leotiomycetes</taxon>
        <taxon>Helotiales</taxon>
        <taxon>Sclerotiniaceae</taxon>
        <taxon>Sclerotinia</taxon>
    </lineage>
</organism>
<dbReference type="EMBL" id="CH476626">
    <property type="protein sequence ID" value="EDO02903.1"/>
    <property type="molecule type" value="Genomic_DNA"/>
</dbReference>
<name>A7EJ87_SCLS1</name>
<gene>
    <name evidence="1" type="ORF">SS1G_05380</name>
</gene>
<reference evidence="2" key="1">
    <citation type="journal article" date="2011" name="PLoS Genet.">
        <title>Genomic analysis of the necrotrophic fungal pathogens Sclerotinia sclerotiorum and Botrytis cinerea.</title>
        <authorList>
            <person name="Amselem J."/>
            <person name="Cuomo C.A."/>
            <person name="van Kan J.A."/>
            <person name="Viaud M."/>
            <person name="Benito E.P."/>
            <person name="Couloux A."/>
            <person name="Coutinho P.M."/>
            <person name="de Vries R.P."/>
            <person name="Dyer P.S."/>
            <person name="Fillinger S."/>
            <person name="Fournier E."/>
            <person name="Gout L."/>
            <person name="Hahn M."/>
            <person name="Kohn L."/>
            <person name="Lapalu N."/>
            <person name="Plummer K.M."/>
            <person name="Pradier J.M."/>
            <person name="Quevillon E."/>
            <person name="Sharon A."/>
            <person name="Simon A."/>
            <person name="ten Have A."/>
            <person name="Tudzynski B."/>
            <person name="Tudzynski P."/>
            <person name="Wincker P."/>
            <person name="Andrew M."/>
            <person name="Anthouard V."/>
            <person name="Beever R.E."/>
            <person name="Beffa R."/>
            <person name="Benoit I."/>
            <person name="Bouzid O."/>
            <person name="Brault B."/>
            <person name="Chen Z."/>
            <person name="Choquer M."/>
            <person name="Collemare J."/>
            <person name="Cotton P."/>
            <person name="Danchin E.G."/>
            <person name="Da Silva C."/>
            <person name="Gautier A."/>
            <person name="Giraud C."/>
            <person name="Giraud T."/>
            <person name="Gonzalez C."/>
            <person name="Grossetete S."/>
            <person name="Guldener U."/>
            <person name="Henrissat B."/>
            <person name="Howlett B.J."/>
            <person name="Kodira C."/>
            <person name="Kretschmer M."/>
            <person name="Lappartient A."/>
            <person name="Leroch M."/>
            <person name="Levis C."/>
            <person name="Mauceli E."/>
            <person name="Neuveglise C."/>
            <person name="Oeser B."/>
            <person name="Pearson M."/>
            <person name="Poulain J."/>
            <person name="Poussereau N."/>
            <person name="Quesneville H."/>
            <person name="Rascle C."/>
            <person name="Schumacher J."/>
            <person name="Segurens B."/>
            <person name="Sexton A."/>
            <person name="Silva E."/>
            <person name="Sirven C."/>
            <person name="Soanes D.M."/>
            <person name="Talbot N.J."/>
            <person name="Templeton M."/>
            <person name="Yandava C."/>
            <person name="Yarden O."/>
            <person name="Zeng Q."/>
            <person name="Rollins J.A."/>
            <person name="Lebrun M.H."/>
            <person name="Dickman M."/>
        </authorList>
    </citation>
    <scope>NUCLEOTIDE SEQUENCE [LARGE SCALE GENOMIC DNA]</scope>
    <source>
        <strain evidence="2">ATCC 18683 / 1980 / Ss-1</strain>
    </source>
</reference>
<proteinExistence type="predicted"/>
<dbReference type="HOGENOM" id="CLU_3175667_0_0_1"/>
<dbReference type="AlphaFoldDB" id="A7EJ87"/>